<dbReference type="Pfam" id="PF12600">
    <property type="entry name" value="DUF3769"/>
    <property type="match status" value="1"/>
</dbReference>
<dbReference type="OrthoDB" id="512148at2759"/>
<evidence type="ECO:0000313" key="3">
    <source>
        <dbReference type="Proteomes" id="UP000265515"/>
    </source>
</evidence>
<dbReference type="STRING" id="69332.A0A388KG58"/>
<dbReference type="OMA" id="KRGPHIE"/>
<organism evidence="2 3">
    <name type="scientific">Chara braunii</name>
    <name type="common">Braun's stonewort</name>
    <dbReference type="NCBI Taxonomy" id="69332"/>
    <lineage>
        <taxon>Eukaryota</taxon>
        <taxon>Viridiplantae</taxon>
        <taxon>Streptophyta</taxon>
        <taxon>Charophyceae</taxon>
        <taxon>Charales</taxon>
        <taxon>Characeae</taxon>
        <taxon>Chara</taxon>
    </lineage>
</organism>
<evidence type="ECO:0000313" key="2">
    <source>
        <dbReference type="EMBL" id="GBG69050.1"/>
    </source>
</evidence>
<dbReference type="GO" id="GO:0070300">
    <property type="term" value="F:phosphatidic acid binding"/>
    <property type="evidence" value="ECO:0007669"/>
    <property type="project" value="InterPro"/>
</dbReference>
<sequence>MMKSILAAQFWNQEVESTQSLNAVARTLPSEPPPIGMTQPTKLCRAQQLLLLQRLLAVPFTPSYAVDNDEGGGLVLDRVISSAGGLDWWATLTGRLRAQRLLCRGKEHRRSDKSGSEEDSFAKRLVDPSLYALCGSARARLSASTILSACGELGSLKGLFPCAKNEDGVFQSGILPFRGRASLRHKFDRHQLTLETAFHERCVDREAHYWDVPRAVSLDLASVRAPAGIRYRVGVHKISEAVQSCDKSRSAKPVPQGALPGTRAQAAMSIEREISVWKDRAKLHEKKARRPYNLFAARPQITIGGIVGGLVSMRLWAVDSAQAVLGRPVHKLQLVPASLAPLAGNRVSADLFASLGATAQFGSFERPFLDHTSVGFRVDMGAATAFAAAAARSVNAVGENDLDVGRSGQEQAQKRSRSLESEGMDQRGYPMLAVTMQQQVAGPVRARVDARFGLDPVRVGRARMLEATYGVDVALASMGAAKLVIWYSPTRREGMAELRLLER</sequence>
<proteinExistence type="predicted"/>
<evidence type="ECO:0000256" key="1">
    <source>
        <dbReference type="SAM" id="MobiDB-lite"/>
    </source>
</evidence>
<gene>
    <name evidence="2" type="ORF">CBR_g3748</name>
</gene>
<dbReference type="GO" id="GO:0009941">
    <property type="term" value="C:chloroplast envelope"/>
    <property type="evidence" value="ECO:0007669"/>
    <property type="project" value="TreeGrafter"/>
</dbReference>
<name>A0A388KG58_CHABU</name>
<feature type="region of interest" description="Disordered" evidence="1">
    <location>
        <begin position="401"/>
        <end position="423"/>
    </location>
</feature>
<dbReference type="EMBL" id="BFEA01000109">
    <property type="protein sequence ID" value="GBG69050.1"/>
    <property type="molecule type" value="Genomic_DNA"/>
</dbReference>
<dbReference type="PANTHER" id="PTHR34954">
    <property type="entry name" value="EXPRESSED PROTEIN"/>
    <property type="match status" value="1"/>
</dbReference>
<comment type="caution">
    <text evidence="2">The sequence shown here is derived from an EMBL/GenBank/DDBJ whole genome shotgun (WGS) entry which is preliminary data.</text>
</comment>
<dbReference type="AlphaFoldDB" id="A0A388KG58"/>
<accession>A0A388KG58</accession>
<protein>
    <submittedName>
        <fullName evidence="2">Uncharacterized protein</fullName>
    </submittedName>
</protein>
<keyword evidence="3" id="KW-1185">Reference proteome</keyword>
<dbReference type="GO" id="GO:0034196">
    <property type="term" value="P:acylglycerol transport"/>
    <property type="evidence" value="ECO:0007669"/>
    <property type="project" value="InterPro"/>
</dbReference>
<dbReference type="Proteomes" id="UP000265515">
    <property type="component" value="Unassembled WGS sequence"/>
</dbReference>
<dbReference type="Gramene" id="GBG69050">
    <property type="protein sequence ID" value="GBG69050"/>
    <property type="gene ID" value="CBR_g3748"/>
</dbReference>
<reference evidence="2 3" key="1">
    <citation type="journal article" date="2018" name="Cell">
        <title>The Chara Genome: Secondary Complexity and Implications for Plant Terrestrialization.</title>
        <authorList>
            <person name="Nishiyama T."/>
            <person name="Sakayama H."/>
            <person name="Vries J.D."/>
            <person name="Buschmann H."/>
            <person name="Saint-Marcoux D."/>
            <person name="Ullrich K.K."/>
            <person name="Haas F.B."/>
            <person name="Vanderstraeten L."/>
            <person name="Becker D."/>
            <person name="Lang D."/>
            <person name="Vosolsobe S."/>
            <person name="Rombauts S."/>
            <person name="Wilhelmsson P.K.I."/>
            <person name="Janitza P."/>
            <person name="Kern R."/>
            <person name="Heyl A."/>
            <person name="Rumpler F."/>
            <person name="Villalobos L.I.A.C."/>
            <person name="Clay J.M."/>
            <person name="Skokan R."/>
            <person name="Toyoda A."/>
            <person name="Suzuki Y."/>
            <person name="Kagoshima H."/>
            <person name="Schijlen E."/>
            <person name="Tajeshwar N."/>
            <person name="Catarino B."/>
            <person name="Hetherington A.J."/>
            <person name="Saltykova A."/>
            <person name="Bonnot C."/>
            <person name="Breuninger H."/>
            <person name="Symeonidi A."/>
            <person name="Radhakrishnan G.V."/>
            <person name="Van Nieuwerburgh F."/>
            <person name="Deforce D."/>
            <person name="Chang C."/>
            <person name="Karol K.G."/>
            <person name="Hedrich R."/>
            <person name="Ulvskov P."/>
            <person name="Glockner G."/>
            <person name="Delwiche C.F."/>
            <person name="Petrasek J."/>
            <person name="Van de Peer Y."/>
            <person name="Friml J."/>
            <person name="Beilby M."/>
            <person name="Dolan L."/>
            <person name="Kohara Y."/>
            <person name="Sugano S."/>
            <person name="Fujiyama A."/>
            <person name="Delaux P.-M."/>
            <person name="Quint M."/>
            <person name="TheiBen G."/>
            <person name="Hagemann M."/>
            <person name="Harholt J."/>
            <person name="Dunand C."/>
            <person name="Zachgo S."/>
            <person name="Langdale J."/>
            <person name="Maumus F."/>
            <person name="Straeten D.V.D."/>
            <person name="Gould S.B."/>
            <person name="Rensing S.A."/>
        </authorList>
    </citation>
    <scope>NUCLEOTIDE SEQUENCE [LARGE SCALE GENOMIC DNA]</scope>
    <source>
        <strain evidence="2 3">S276</strain>
    </source>
</reference>
<dbReference type="PANTHER" id="PTHR34954:SF3">
    <property type="entry name" value="EXPRESSED PROTEIN"/>
    <property type="match status" value="1"/>
</dbReference>
<dbReference type="InterPro" id="IPR022244">
    <property type="entry name" value="DUF3769"/>
</dbReference>
<dbReference type="InterPro" id="IPR044160">
    <property type="entry name" value="TGD4-like"/>
</dbReference>
<dbReference type="GO" id="GO:1990052">
    <property type="term" value="P:ER to chloroplast lipid transport"/>
    <property type="evidence" value="ECO:0007669"/>
    <property type="project" value="InterPro"/>
</dbReference>